<name>A0A840SCN3_9RHOB</name>
<dbReference type="NCBIfam" id="NF008594">
    <property type="entry name" value="PRK11561.1"/>
    <property type="match status" value="1"/>
</dbReference>
<keyword evidence="11" id="KW-1185">Reference proteome</keyword>
<dbReference type="Gene3D" id="6.10.250.600">
    <property type="match status" value="1"/>
</dbReference>
<sequence>MTGTPAAAVLGTHEVTNQPPPFGPRNLYLTDTALREAVRREAGDWLDARMIALGAEVGSERVLGLGDTANRYPPEFAPFDRYGQRLDEVRFHPAYHELMGLAMAHGIHDLPWRETGARGRHLGHLAMLALFTEAEAGTMCPIDMTYASVAALRRQPDIGDPWIGKLVGGRYDPVLAPIGEKTGITVGMAMTEKQGGSDVRANATRAFPVEPAHRLHRIVGHKWFCSAPMSDGFLTLAQTAKGLSCFLVPRVLPDGTRNGIRLMRLKDKLGNRSNASAEIEYADALAWLLGEEGHGVSVIIEMVHHTRLGTIGSTLGIMRRALAEAVNHVAGRAAFRRRLIDQPLMARVIADLAIEYEAAVALAVRVGAAFGNEDEAPFARLAVALAKYWLTKRNPGFVYECMECHGGVGYCEDTPLPRLFRESPVNGIWEGSGNVIALDVLRTLGREPRAGEALLAEIAPARGADQTFDAAARRLEGELRSPEEADARQIAERMALLLQGALLLRHGPPAVADAFCATRLGDGGGRLHGVLPKATDVTAILARQTGEVA</sequence>
<protein>
    <submittedName>
        <fullName evidence="10">Putative acyl-CoA dehydrogenase</fullName>
    </submittedName>
</protein>
<evidence type="ECO:0000256" key="1">
    <source>
        <dbReference type="ARBA" id="ARBA00001974"/>
    </source>
</evidence>
<dbReference type="InterPro" id="IPR036250">
    <property type="entry name" value="AcylCo_DH-like_C"/>
</dbReference>
<keyword evidence="3 5" id="KW-0285">Flavoprotein</keyword>
<evidence type="ECO:0000259" key="9">
    <source>
        <dbReference type="Pfam" id="PF18158"/>
    </source>
</evidence>
<dbReference type="InterPro" id="IPR052904">
    <property type="entry name" value="Acyl-CoA_dehydrogenase-like"/>
</dbReference>
<dbReference type="Pfam" id="PF00441">
    <property type="entry name" value="Acyl-CoA_dh_1"/>
    <property type="match status" value="1"/>
</dbReference>
<keyword evidence="4 5" id="KW-0274">FAD</keyword>
<dbReference type="PANTHER" id="PTHR42707:SF3">
    <property type="entry name" value="ACYL-COA DEHYDROGENASE AIDB-RELATED"/>
    <property type="match status" value="1"/>
</dbReference>
<dbReference type="InterPro" id="IPR006091">
    <property type="entry name" value="Acyl-CoA_Oxase/DH_mid-dom"/>
</dbReference>
<comment type="caution">
    <text evidence="10">The sequence shown here is derived from an EMBL/GenBank/DDBJ whole genome shotgun (WGS) entry which is preliminary data.</text>
</comment>
<evidence type="ECO:0000259" key="7">
    <source>
        <dbReference type="Pfam" id="PF00441"/>
    </source>
</evidence>
<dbReference type="SUPFAM" id="SSF47203">
    <property type="entry name" value="Acyl-CoA dehydrogenase C-terminal domain-like"/>
    <property type="match status" value="1"/>
</dbReference>
<evidence type="ECO:0000313" key="11">
    <source>
        <dbReference type="Proteomes" id="UP000549457"/>
    </source>
</evidence>
<dbReference type="Pfam" id="PF18158">
    <property type="entry name" value="AidB_N"/>
    <property type="match status" value="1"/>
</dbReference>
<evidence type="ECO:0000256" key="5">
    <source>
        <dbReference type="RuleBase" id="RU362125"/>
    </source>
</evidence>
<feature type="domain" description="Acyl-CoA dehydrogenase/oxidase C-terminal" evidence="7">
    <location>
        <begin position="293"/>
        <end position="443"/>
    </location>
</feature>
<feature type="domain" description="Acyl-CoA oxidase/dehydrogenase middle" evidence="8">
    <location>
        <begin position="187"/>
        <end position="283"/>
    </location>
</feature>
<dbReference type="Pfam" id="PF02770">
    <property type="entry name" value="Acyl-CoA_dh_M"/>
    <property type="match status" value="1"/>
</dbReference>
<comment type="similarity">
    <text evidence="2 5">Belongs to the acyl-CoA dehydrogenase family.</text>
</comment>
<dbReference type="EMBL" id="JACHFM010000001">
    <property type="protein sequence ID" value="MBB5220559.1"/>
    <property type="molecule type" value="Genomic_DNA"/>
</dbReference>
<feature type="domain" description="Adaptive response protein AidB N-terminal" evidence="9">
    <location>
        <begin position="17"/>
        <end position="173"/>
    </location>
</feature>
<proteinExistence type="inferred from homology"/>
<dbReference type="InterPro" id="IPR006089">
    <property type="entry name" value="Acyl-CoA_DH_CS"/>
</dbReference>
<dbReference type="GO" id="GO:0003995">
    <property type="term" value="F:acyl-CoA dehydrogenase activity"/>
    <property type="evidence" value="ECO:0007669"/>
    <property type="project" value="InterPro"/>
</dbReference>
<evidence type="ECO:0000256" key="3">
    <source>
        <dbReference type="ARBA" id="ARBA00022630"/>
    </source>
</evidence>
<dbReference type="InterPro" id="IPR009075">
    <property type="entry name" value="AcylCo_DH/oxidase_C"/>
</dbReference>
<keyword evidence="5" id="KW-0560">Oxidoreductase</keyword>
<reference evidence="10 11" key="1">
    <citation type="submission" date="2020-08" db="EMBL/GenBank/DDBJ databases">
        <title>Genomic Encyclopedia of Type Strains, Phase IV (KMG-IV): sequencing the most valuable type-strain genomes for metagenomic binning, comparative biology and taxonomic classification.</title>
        <authorList>
            <person name="Goeker M."/>
        </authorList>
    </citation>
    <scope>NUCLEOTIDE SEQUENCE [LARGE SCALE GENOMIC DNA]</scope>
    <source>
        <strain evidence="10 11">DSM 101730</strain>
    </source>
</reference>
<accession>A0A840SCN3</accession>
<evidence type="ECO:0000259" key="8">
    <source>
        <dbReference type="Pfam" id="PF02770"/>
    </source>
</evidence>
<feature type="region of interest" description="Disordered" evidence="6">
    <location>
        <begin position="1"/>
        <end position="23"/>
    </location>
</feature>
<evidence type="ECO:0000313" key="10">
    <source>
        <dbReference type="EMBL" id="MBB5220559.1"/>
    </source>
</evidence>
<dbReference type="RefSeq" id="WP_184146742.1">
    <property type="nucleotide sequence ID" value="NZ_JACHFM010000001.1"/>
</dbReference>
<dbReference type="InterPro" id="IPR009100">
    <property type="entry name" value="AcylCoA_DH/oxidase_NM_dom_sf"/>
</dbReference>
<dbReference type="AlphaFoldDB" id="A0A840SCN3"/>
<dbReference type="Gene3D" id="2.40.110.20">
    <property type="match status" value="1"/>
</dbReference>
<gene>
    <name evidence="10" type="ORF">HNP73_000480</name>
</gene>
<dbReference type="SUPFAM" id="SSF56645">
    <property type="entry name" value="Acyl-CoA dehydrogenase NM domain-like"/>
    <property type="match status" value="1"/>
</dbReference>
<evidence type="ECO:0000256" key="2">
    <source>
        <dbReference type="ARBA" id="ARBA00009347"/>
    </source>
</evidence>
<evidence type="ECO:0000256" key="6">
    <source>
        <dbReference type="SAM" id="MobiDB-lite"/>
    </source>
</evidence>
<evidence type="ECO:0000256" key="4">
    <source>
        <dbReference type="ARBA" id="ARBA00022827"/>
    </source>
</evidence>
<dbReference type="InterPro" id="IPR041504">
    <property type="entry name" value="AidB_N"/>
</dbReference>
<dbReference type="Proteomes" id="UP000549457">
    <property type="component" value="Unassembled WGS sequence"/>
</dbReference>
<dbReference type="PANTHER" id="PTHR42707">
    <property type="entry name" value="ACYL-COA DEHYDROGENASE"/>
    <property type="match status" value="1"/>
</dbReference>
<organism evidence="10 11">
    <name type="scientific">Amaricoccus macauensis</name>
    <dbReference type="NCBI Taxonomy" id="57001"/>
    <lineage>
        <taxon>Bacteria</taxon>
        <taxon>Pseudomonadati</taxon>
        <taxon>Pseudomonadota</taxon>
        <taxon>Alphaproteobacteria</taxon>
        <taxon>Rhodobacterales</taxon>
        <taxon>Paracoccaceae</taxon>
        <taxon>Amaricoccus</taxon>
    </lineage>
</organism>
<dbReference type="PROSITE" id="PS00073">
    <property type="entry name" value="ACYL_COA_DH_2"/>
    <property type="match status" value="1"/>
</dbReference>
<comment type="cofactor">
    <cofactor evidence="1 5">
        <name>FAD</name>
        <dbReference type="ChEBI" id="CHEBI:57692"/>
    </cofactor>
</comment>
<dbReference type="Gene3D" id="1.20.140.10">
    <property type="entry name" value="Butyryl-CoA Dehydrogenase, subunit A, domain 3"/>
    <property type="match status" value="1"/>
</dbReference>